<feature type="transmembrane region" description="Helical" evidence="7">
    <location>
        <begin position="106"/>
        <end position="126"/>
    </location>
</feature>
<evidence type="ECO:0000256" key="7">
    <source>
        <dbReference type="SAM" id="Phobius"/>
    </source>
</evidence>
<dbReference type="InterPro" id="IPR013083">
    <property type="entry name" value="Znf_RING/FYVE/PHD"/>
</dbReference>
<evidence type="ECO:0000256" key="5">
    <source>
        <dbReference type="ARBA" id="ARBA00022989"/>
    </source>
</evidence>
<dbReference type="AlphaFoldDB" id="A0AA38FH44"/>
<evidence type="ECO:0000256" key="2">
    <source>
        <dbReference type="ARBA" id="ARBA00004906"/>
    </source>
</evidence>
<dbReference type="InterPro" id="IPR011989">
    <property type="entry name" value="ARM-like"/>
</dbReference>
<evidence type="ECO:0000256" key="4">
    <source>
        <dbReference type="ARBA" id="ARBA00022692"/>
    </source>
</evidence>
<name>A0AA38FH44_TAXCH</name>
<evidence type="ECO:0000259" key="8">
    <source>
        <dbReference type="PROSITE" id="PS51698"/>
    </source>
</evidence>
<dbReference type="GO" id="GO:0016020">
    <property type="term" value="C:membrane"/>
    <property type="evidence" value="ECO:0007669"/>
    <property type="project" value="UniProtKB-SubCell"/>
</dbReference>
<dbReference type="SUPFAM" id="SSF57850">
    <property type="entry name" value="RING/U-box"/>
    <property type="match status" value="1"/>
</dbReference>
<dbReference type="InterPro" id="IPR003613">
    <property type="entry name" value="Ubox_domain"/>
</dbReference>
<dbReference type="GO" id="GO:0016567">
    <property type="term" value="P:protein ubiquitination"/>
    <property type="evidence" value="ECO:0007669"/>
    <property type="project" value="InterPro"/>
</dbReference>
<dbReference type="InterPro" id="IPR045210">
    <property type="entry name" value="RING-Ubox_PUB"/>
</dbReference>
<dbReference type="SMART" id="SM00504">
    <property type="entry name" value="Ubox"/>
    <property type="match status" value="1"/>
</dbReference>
<dbReference type="FunFam" id="3.30.40.10:FF:000455">
    <property type="entry name" value="RING-type E3 ubiquitin transferase"/>
    <property type="match status" value="1"/>
</dbReference>
<dbReference type="PANTHER" id="PTHR23315:SF224">
    <property type="entry name" value="U-BOX DOMAIN-CONTAINING PROTEIN 1"/>
    <property type="match status" value="1"/>
</dbReference>
<evidence type="ECO:0000256" key="3">
    <source>
        <dbReference type="ARBA" id="ARBA00022679"/>
    </source>
</evidence>
<gene>
    <name evidence="9" type="ORF">KI387_013350</name>
</gene>
<proteinExistence type="predicted"/>
<sequence>MDVTDEVGKQVELLHKQSRRAGLFVDPAEELLRNDVLSVLDEFERKYFAGSRQCFRPASIGAFHIPPASLSIFSTLCVILWIPIYDSIIVPITRKYTKQERGFTKLQRIGIGLLISVAAMLAAALVELKHLGTIKTHNLVHENVATVPMSIIWQIPQYCLIGAAEVLTVIGKLEVAMVSMINSLIGLVRSCKCVLFGVAEECYDKDEQQAVGFTEASSTENIQVPDDFKCPISLDLMRDPEIVATGQTYDRVSITRWIEEGHCTCPKSGQKLLHTNLIPNHALRSLICQWCEKNGVPFEKSEKHARNGTLESIATTKAALEATKMTAAFLVENMSTGTAEMKKRVANELRLLAKCGMEKRACIAEAGAIPLLLSLLSSNDPKS</sequence>
<accession>A0AA38FH44</accession>
<dbReference type="EMBL" id="JAHRHJ020000009">
    <property type="protein sequence ID" value="KAH9301767.1"/>
    <property type="molecule type" value="Genomic_DNA"/>
</dbReference>
<keyword evidence="3" id="KW-0808">Transferase</keyword>
<keyword evidence="10" id="KW-1185">Reference proteome</keyword>
<dbReference type="Gene3D" id="3.30.40.10">
    <property type="entry name" value="Zinc/RING finger domain, C3HC4 (zinc finger)"/>
    <property type="match status" value="1"/>
</dbReference>
<evidence type="ECO:0000256" key="6">
    <source>
        <dbReference type="ARBA" id="ARBA00023136"/>
    </source>
</evidence>
<dbReference type="InterPro" id="IPR000109">
    <property type="entry name" value="POT_fam"/>
</dbReference>
<organism evidence="9 10">
    <name type="scientific">Taxus chinensis</name>
    <name type="common">Chinese yew</name>
    <name type="synonym">Taxus wallichiana var. chinensis</name>
    <dbReference type="NCBI Taxonomy" id="29808"/>
    <lineage>
        <taxon>Eukaryota</taxon>
        <taxon>Viridiplantae</taxon>
        <taxon>Streptophyta</taxon>
        <taxon>Embryophyta</taxon>
        <taxon>Tracheophyta</taxon>
        <taxon>Spermatophyta</taxon>
        <taxon>Pinopsida</taxon>
        <taxon>Pinidae</taxon>
        <taxon>Conifers II</taxon>
        <taxon>Cupressales</taxon>
        <taxon>Taxaceae</taxon>
        <taxon>Taxus</taxon>
    </lineage>
</organism>
<evidence type="ECO:0000256" key="1">
    <source>
        <dbReference type="ARBA" id="ARBA00004141"/>
    </source>
</evidence>
<reference evidence="9 10" key="1">
    <citation type="journal article" date="2021" name="Nat. Plants">
        <title>The Taxus genome provides insights into paclitaxel biosynthesis.</title>
        <authorList>
            <person name="Xiong X."/>
            <person name="Gou J."/>
            <person name="Liao Q."/>
            <person name="Li Y."/>
            <person name="Zhou Q."/>
            <person name="Bi G."/>
            <person name="Li C."/>
            <person name="Du R."/>
            <person name="Wang X."/>
            <person name="Sun T."/>
            <person name="Guo L."/>
            <person name="Liang H."/>
            <person name="Lu P."/>
            <person name="Wu Y."/>
            <person name="Zhang Z."/>
            <person name="Ro D.K."/>
            <person name="Shang Y."/>
            <person name="Huang S."/>
            <person name="Yan J."/>
        </authorList>
    </citation>
    <scope>NUCLEOTIDE SEQUENCE [LARGE SCALE GENOMIC DNA]</scope>
    <source>
        <strain evidence="9">Ta-2019</strain>
    </source>
</reference>
<keyword evidence="5 7" id="KW-1133">Transmembrane helix</keyword>
<feature type="domain" description="U-box" evidence="8">
    <location>
        <begin position="223"/>
        <end position="297"/>
    </location>
</feature>
<keyword evidence="4 7" id="KW-0812">Transmembrane</keyword>
<dbReference type="Gene3D" id="1.25.10.10">
    <property type="entry name" value="Leucine-rich Repeat Variant"/>
    <property type="match status" value="1"/>
</dbReference>
<evidence type="ECO:0000313" key="10">
    <source>
        <dbReference type="Proteomes" id="UP000824469"/>
    </source>
</evidence>
<comment type="subcellular location">
    <subcellularLocation>
        <location evidence="1">Membrane</location>
        <topology evidence="1">Multi-pass membrane protein</topology>
    </subcellularLocation>
</comment>
<comment type="caution">
    <text evidence="9">The sequence shown here is derived from an EMBL/GenBank/DDBJ whole genome shotgun (WGS) entry which is preliminary data.</text>
</comment>
<feature type="transmembrane region" description="Helical" evidence="7">
    <location>
        <begin position="65"/>
        <end position="85"/>
    </location>
</feature>
<keyword evidence="6 7" id="KW-0472">Membrane</keyword>
<dbReference type="Proteomes" id="UP000824469">
    <property type="component" value="Unassembled WGS sequence"/>
</dbReference>
<dbReference type="Pfam" id="PF00854">
    <property type="entry name" value="PTR2"/>
    <property type="match status" value="1"/>
</dbReference>
<dbReference type="GO" id="GO:0022857">
    <property type="term" value="F:transmembrane transporter activity"/>
    <property type="evidence" value="ECO:0007669"/>
    <property type="project" value="InterPro"/>
</dbReference>
<dbReference type="PROSITE" id="PS51698">
    <property type="entry name" value="U_BOX"/>
    <property type="match status" value="1"/>
</dbReference>
<dbReference type="CDD" id="cd16664">
    <property type="entry name" value="RING-Ubox_PUB"/>
    <property type="match status" value="1"/>
</dbReference>
<dbReference type="Gene3D" id="1.20.1250.20">
    <property type="entry name" value="MFS general substrate transporter like domains"/>
    <property type="match status" value="1"/>
</dbReference>
<dbReference type="Pfam" id="PF04564">
    <property type="entry name" value="U-box"/>
    <property type="match status" value="1"/>
</dbReference>
<comment type="pathway">
    <text evidence="2">Protein modification; protein ubiquitination.</text>
</comment>
<dbReference type="PANTHER" id="PTHR23315">
    <property type="entry name" value="U BOX DOMAIN-CONTAINING"/>
    <property type="match status" value="1"/>
</dbReference>
<dbReference type="InterPro" id="IPR036259">
    <property type="entry name" value="MFS_trans_sf"/>
</dbReference>
<protein>
    <recommendedName>
        <fullName evidence="8">U-box domain-containing protein</fullName>
    </recommendedName>
</protein>
<dbReference type="GO" id="GO:0004842">
    <property type="term" value="F:ubiquitin-protein transferase activity"/>
    <property type="evidence" value="ECO:0007669"/>
    <property type="project" value="InterPro"/>
</dbReference>
<evidence type="ECO:0000313" key="9">
    <source>
        <dbReference type="EMBL" id="KAH9301767.1"/>
    </source>
</evidence>